<keyword evidence="3" id="KW-1185">Reference proteome</keyword>
<comment type="caution">
    <text evidence="2">The sequence shown here is derived from an EMBL/GenBank/DDBJ whole genome shotgun (WGS) entry which is preliminary data.</text>
</comment>
<sequence length="154" mass="18199">MFLSYYVIFYLVILEVFPSSWMDNIAVFVKPYYVIIRYMGIIMNLVICVMTIRFLFNYLQYKNVMIRKKTFSFVLAAAIIQILSFFCYTNLPQQVFQNTEQFLKLNQLFFSFKLHIVELAALFLTGYVVAFYMGALSRVHFLTDVVLAPKKPKK</sequence>
<feature type="transmembrane region" description="Helical" evidence="1">
    <location>
        <begin position="7"/>
        <end position="29"/>
    </location>
</feature>
<name>A0A0A3J8M0_9BACI</name>
<keyword evidence="1" id="KW-1133">Transmembrane helix</keyword>
<evidence type="ECO:0000313" key="2">
    <source>
        <dbReference type="EMBL" id="KGR83382.1"/>
    </source>
</evidence>
<organism evidence="2 3">
    <name type="scientific">Lysinibacillus odysseyi 34hs-1 = NBRC 100172</name>
    <dbReference type="NCBI Taxonomy" id="1220589"/>
    <lineage>
        <taxon>Bacteria</taxon>
        <taxon>Bacillati</taxon>
        <taxon>Bacillota</taxon>
        <taxon>Bacilli</taxon>
        <taxon>Bacillales</taxon>
        <taxon>Bacillaceae</taxon>
        <taxon>Lysinibacillus</taxon>
    </lineage>
</organism>
<feature type="transmembrane region" description="Helical" evidence="1">
    <location>
        <begin position="111"/>
        <end position="133"/>
    </location>
</feature>
<feature type="transmembrane region" description="Helical" evidence="1">
    <location>
        <begin position="71"/>
        <end position="91"/>
    </location>
</feature>
<proteinExistence type="predicted"/>
<dbReference type="AlphaFoldDB" id="A0A0A3J8M0"/>
<protein>
    <submittedName>
        <fullName evidence="2">Uncharacterized protein</fullName>
    </submittedName>
</protein>
<gene>
    <name evidence="2" type="ORF">CD32_16245</name>
</gene>
<reference evidence="2 3" key="1">
    <citation type="submission" date="2014-02" db="EMBL/GenBank/DDBJ databases">
        <title>Draft genome sequence of Lysinibacillus odysseyi NBRC 100172.</title>
        <authorList>
            <person name="Zhang F."/>
            <person name="Wang G."/>
            <person name="Zhang L."/>
        </authorList>
    </citation>
    <scope>NUCLEOTIDE SEQUENCE [LARGE SCALE GENOMIC DNA]</scope>
    <source>
        <strain evidence="2 3">NBRC 100172</strain>
    </source>
</reference>
<dbReference type="Proteomes" id="UP000030437">
    <property type="component" value="Unassembled WGS sequence"/>
</dbReference>
<evidence type="ECO:0000256" key="1">
    <source>
        <dbReference type="SAM" id="Phobius"/>
    </source>
</evidence>
<keyword evidence="1" id="KW-0472">Membrane</keyword>
<keyword evidence="1" id="KW-0812">Transmembrane</keyword>
<evidence type="ECO:0000313" key="3">
    <source>
        <dbReference type="Proteomes" id="UP000030437"/>
    </source>
</evidence>
<feature type="transmembrane region" description="Helical" evidence="1">
    <location>
        <begin position="35"/>
        <end position="59"/>
    </location>
</feature>
<accession>A0A0A3J8M0</accession>
<dbReference type="EMBL" id="JPVP01000058">
    <property type="protein sequence ID" value="KGR83382.1"/>
    <property type="molecule type" value="Genomic_DNA"/>
</dbReference>